<dbReference type="EMBL" id="AP023189">
    <property type="protein sequence ID" value="BCG27842.1"/>
    <property type="molecule type" value="Genomic_DNA"/>
</dbReference>
<accession>A0A6J4EDN4</accession>
<gene>
    <name evidence="2" type="ORF">TUM18999_60330</name>
    <name evidence="3" type="ORF">TUM20286_21970</name>
</gene>
<evidence type="ECO:0000313" key="2">
    <source>
        <dbReference type="EMBL" id="BCG27842.1"/>
    </source>
</evidence>
<dbReference type="KEGG" id="ptw:TUM18999_60330"/>
<evidence type="ECO:0000313" key="3">
    <source>
        <dbReference type="EMBL" id="GJN52445.1"/>
    </source>
</evidence>
<evidence type="ECO:0000313" key="5">
    <source>
        <dbReference type="Proteomes" id="UP001054892"/>
    </source>
</evidence>
<dbReference type="EMBL" id="BQKM01000004">
    <property type="protein sequence ID" value="GJN52445.1"/>
    <property type="molecule type" value="Genomic_DNA"/>
</dbReference>
<dbReference type="Proteomes" id="UP001054892">
    <property type="component" value="Unassembled WGS sequence"/>
</dbReference>
<reference evidence="2 4" key="1">
    <citation type="submission" date="2020-05" db="EMBL/GenBank/DDBJ databases">
        <title>Characterization of novel class B3 metallo-beta-lactamase from novel Pseudomonas species.</title>
        <authorList>
            <person name="Yamada K."/>
            <person name="Aoki K."/>
            <person name="Ishii Y."/>
        </authorList>
    </citation>
    <scope>NUCLEOTIDE SEQUENCE [LARGE SCALE GENOMIC DNA]</scope>
    <source>
        <strain evidence="2 4">TUM18999</strain>
        <strain evidence="3 5">TUM20286</strain>
    </source>
</reference>
<evidence type="ECO:0000256" key="1">
    <source>
        <dbReference type="SAM" id="MobiDB-lite"/>
    </source>
</evidence>
<sequence length="117" mass="12602">MGTMISAISADRRLVMIRYMKVMTMAKPRKVSMGNLRTRARAGLDQRAGRVRRGGGTRPLRRQERSMAITHLVVVGVAGWSGCSTRRPVFAGGGAMLRGEAFSQLSPGIGGERAAKS</sequence>
<dbReference type="AlphaFoldDB" id="A0A6J4EDN4"/>
<keyword evidence="5" id="KW-1185">Reference proteome</keyword>
<name>A0A6J4EDN4_9PSED</name>
<dbReference type="Proteomes" id="UP000509383">
    <property type="component" value="Chromosome"/>
</dbReference>
<protein>
    <submittedName>
        <fullName evidence="2">Uncharacterized protein</fullName>
    </submittedName>
</protein>
<proteinExistence type="predicted"/>
<feature type="region of interest" description="Disordered" evidence="1">
    <location>
        <begin position="38"/>
        <end position="63"/>
    </location>
</feature>
<evidence type="ECO:0000313" key="4">
    <source>
        <dbReference type="Proteomes" id="UP000509383"/>
    </source>
</evidence>
<organism evidence="2 4">
    <name type="scientific">Pseudomonas tohonis</name>
    <dbReference type="NCBI Taxonomy" id="2725477"/>
    <lineage>
        <taxon>Bacteria</taxon>
        <taxon>Pseudomonadati</taxon>
        <taxon>Pseudomonadota</taxon>
        <taxon>Gammaproteobacteria</taxon>
        <taxon>Pseudomonadales</taxon>
        <taxon>Pseudomonadaceae</taxon>
        <taxon>Pseudomonas</taxon>
    </lineage>
</organism>